<feature type="transmembrane region" description="Helical" evidence="1">
    <location>
        <begin position="32"/>
        <end position="51"/>
    </location>
</feature>
<sequence>MSIPFVHRQAAHCESGATANLLRHQGIHLSEALAFGIGGGLFFGYLPFIRLNRLPLVTYRKGPGGIFKAATQRLGVRVEGRRFRDPEAGMAALDELLDRGIPVGAQTSVYWLPYLPPALRFHFNAHNLVVYGKQGETYLISDPVMDEAVLCPAEDLRRARFAAGDLAPKGRIYYLTAVPTEPDLRRAVRAGMGEVCRNLRNPVPLIGVRGMRRLARVIEGWPRKFGERRTVQHLGHLIRMQEEIGTGGGGFRFMYAAFLQESAGILERPELLDLSRRMTGIGDGWREFALLAARACKGRITVAEACPELGEWLRRCADGEEALFRDLAGVIR</sequence>
<evidence type="ECO:0000259" key="2">
    <source>
        <dbReference type="Pfam" id="PF14399"/>
    </source>
</evidence>
<gene>
    <name evidence="4" type="ORF">FL622_08535</name>
</gene>
<proteinExistence type="predicted"/>
<dbReference type="InterPro" id="IPR032369">
    <property type="entry name" value="DUF4872"/>
</dbReference>
<evidence type="ECO:0000313" key="4">
    <source>
        <dbReference type="EMBL" id="TRO81838.1"/>
    </source>
</evidence>
<organism evidence="4 5">
    <name type="scientific">Trichloromonas acetexigens</name>
    <dbReference type="NCBI Taxonomy" id="38815"/>
    <lineage>
        <taxon>Bacteria</taxon>
        <taxon>Pseudomonadati</taxon>
        <taxon>Thermodesulfobacteriota</taxon>
        <taxon>Desulfuromonadia</taxon>
        <taxon>Desulfuromonadales</taxon>
        <taxon>Trichloromonadaceae</taxon>
        <taxon>Trichloromonas</taxon>
    </lineage>
</organism>
<keyword evidence="5" id="KW-1185">Reference proteome</keyword>
<name>A0A550JF57_9BACT</name>
<feature type="domain" description="DUF4872" evidence="3">
    <location>
        <begin position="154"/>
        <end position="327"/>
    </location>
</feature>
<dbReference type="Pfam" id="PF16169">
    <property type="entry name" value="DUF4872"/>
    <property type="match status" value="1"/>
</dbReference>
<evidence type="ECO:0000256" key="1">
    <source>
        <dbReference type="SAM" id="Phobius"/>
    </source>
</evidence>
<dbReference type="RefSeq" id="WP_092057664.1">
    <property type="nucleotide sequence ID" value="NZ_FOJJ01000037.1"/>
</dbReference>
<dbReference type="EMBL" id="VJVV01000005">
    <property type="protein sequence ID" value="TRO81838.1"/>
    <property type="molecule type" value="Genomic_DNA"/>
</dbReference>
<dbReference type="OrthoDB" id="4075615at2"/>
<dbReference type="InterPro" id="IPR026935">
    <property type="entry name" value="BtrH_N"/>
</dbReference>
<evidence type="ECO:0000313" key="5">
    <source>
        <dbReference type="Proteomes" id="UP000317155"/>
    </source>
</evidence>
<dbReference type="Proteomes" id="UP000317155">
    <property type="component" value="Unassembled WGS sequence"/>
</dbReference>
<accession>A0A550JF57</accession>
<keyword evidence="1" id="KW-0812">Transmembrane</keyword>
<protein>
    <submittedName>
        <fullName evidence="4">DUF4872 domain-containing protein</fullName>
    </submittedName>
</protein>
<keyword evidence="1" id="KW-0472">Membrane</keyword>
<reference evidence="4 5" key="1">
    <citation type="submission" date="2019-07" db="EMBL/GenBank/DDBJ databases">
        <title>Insights of Desulfuromonas acetexigens electromicrobiology.</title>
        <authorList>
            <person name="Katuri K."/>
            <person name="Sapireddy V."/>
            <person name="Shaw D.R."/>
            <person name="Saikaly P."/>
        </authorList>
    </citation>
    <scope>NUCLEOTIDE SEQUENCE [LARGE SCALE GENOMIC DNA]</scope>
    <source>
        <strain evidence="4 5">2873</strain>
    </source>
</reference>
<dbReference type="AlphaFoldDB" id="A0A550JF57"/>
<keyword evidence="1" id="KW-1133">Transmembrane helix</keyword>
<evidence type="ECO:0000259" key="3">
    <source>
        <dbReference type="Pfam" id="PF16169"/>
    </source>
</evidence>
<feature type="domain" description="Butirosin biosynthesis protein H N-terminal" evidence="2">
    <location>
        <begin position="12"/>
        <end position="143"/>
    </location>
</feature>
<dbReference type="Pfam" id="PF14399">
    <property type="entry name" value="BtrH_N"/>
    <property type="match status" value="1"/>
</dbReference>
<comment type="caution">
    <text evidence="4">The sequence shown here is derived from an EMBL/GenBank/DDBJ whole genome shotgun (WGS) entry which is preliminary data.</text>
</comment>